<comment type="similarity">
    <text evidence="4">Belongs to the cyclin family.</text>
</comment>
<comment type="caution">
    <text evidence="8">The sequence shown here is derived from an EMBL/GenBank/DDBJ whole genome shotgun (WGS) entry which is preliminary data.</text>
</comment>
<dbReference type="STRING" id="34508.A0A4V6A6L0"/>
<feature type="domain" description="Cyclin-like" evidence="6">
    <location>
        <begin position="185"/>
        <end position="270"/>
    </location>
</feature>
<feature type="compositionally biased region" description="Polar residues" evidence="5">
    <location>
        <begin position="8"/>
        <end position="18"/>
    </location>
</feature>
<dbReference type="Pfam" id="PF00134">
    <property type="entry name" value="Cyclin_N"/>
    <property type="match status" value="1"/>
</dbReference>
<dbReference type="OrthoDB" id="5590282at2759"/>
<dbReference type="AlphaFoldDB" id="A0A4V6A6L0"/>
<dbReference type="InterPro" id="IPR006671">
    <property type="entry name" value="Cyclin_N"/>
</dbReference>
<accession>A0A4V6A6L0</accession>
<reference evidence="8 9" key="2">
    <citation type="journal article" date="2019" name="G3 (Bethesda)">
        <title>Hybrid Assembly of the Genome of the Entomopathogenic Nematode Steinernema carpocapsae Identifies the X-Chromosome.</title>
        <authorList>
            <person name="Serra L."/>
            <person name="Macchietto M."/>
            <person name="Macias-Munoz A."/>
            <person name="McGill C.J."/>
            <person name="Rodriguez I.M."/>
            <person name="Rodriguez B."/>
            <person name="Murad R."/>
            <person name="Mortazavi A."/>
        </authorList>
    </citation>
    <scope>NUCLEOTIDE SEQUENCE [LARGE SCALE GENOMIC DNA]</scope>
    <source>
        <strain evidence="8 9">ALL</strain>
    </source>
</reference>
<keyword evidence="9" id="KW-1185">Reference proteome</keyword>
<evidence type="ECO:0008006" key="10">
    <source>
        <dbReference type="Google" id="ProtNLM"/>
    </source>
</evidence>
<dbReference type="InterPro" id="IPR013763">
    <property type="entry name" value="Cyclin-like_dom"/>
</dbReference>
<evidence type="ECO:0000313" key="8">
    <source>
        <dbReference type="EMBL" id="TKR94985.1"/>
    </source>
</evidence>
<dbReference type="SMART" id="SM00385">
    <property type="entry name" value="CYCLIN"/>
    <property type="match status" value="2"/>
</dbReference>
<evidence type="ECO:0000313" key="9">
    <source>
        <dbReference type="Proteomes" id="UP000298663"/>
    </source>
</evidence>
<reference evidence="8 9" key="1">
    <citation type="journal article" date="2015" name="Genome Biol.">
        <title>Comparative genomics of Steinernema reveals deeply conserved gene regulatory networks.</title>
        <authorList>
            <person name="Dillman A.R."/>
            <person name="Macchietto M."/>
            <person name="Porter C.F."/>
            <person name="Rogers A."/>
            <person name="Williams B."/>
            <person name="Antoshechkin I."/>
            <person name="Lee M.M."/>
            <person name="Goodwin Z."/>
            <person name="Lu X."/>
            <person name="Lewis E.E."/>
            <person name="Goodrich-Blair H."/>
            <person name="Stock S.P."/>
            <person name="Adams B.J."/>
            <person name="Sternberg P.W."/>
            <person name="Mortazavi A."/>
        </authorList>
    </citation>
    <scope>NUCLEOTIDE SEQUENCE [LARGE SCALE GENOMIC DNA]</scope>
    <source>
        <strain evidence="8 9">ALL</strain>
    </source>
</reference>
<dbReference type="EMBL" id="AZBU02000002">
    <property type="protein sequence ID" value="TKR94985.1"/>
    <property type="molecule type" value="Genomic_DNA"/>
</dbReference>
<dbReference type="GO" id="GO:0044772">
    <property type="term" value="P:mitotic cell cycle phase transition"/>
    <property type="evidence" value="ECO:0007669"/>
    <property type="project" value="InterPro"/>
</dbReference>
<dbReference type="SMART" id="SM01332">
    <property type="entry name" value="Cyclin_C"/>
    <property type="match status" value="1"/>
</dbReference>
<evidence type="ECO:0000256" key="5">
    <source>
        <dbReference type="SAM" id="MobiDB-lite"/>
    </source>
</evidence>
<sequence>MLRRLTVRNDNVSGQQSGAMKRSAKGEEQLPAKRSKLARVPIDGFGYEEFVDDMFNYSLHLERQEMTLQAGWLEVLGIEPKMREVLLDWMIQVHARFQLLPETLDLTVHILNVAIRRLDITKNNLQLAGIASMFIAAKYEETYPPTLEDYVSIVANCFSKDEIRSMEIQILKCTGCCLSVPYLINFVRRGSTVIMKQRPSNARSIHNMAKFFSEVALVDSSLAHMLPSLNAATSIYVALKLEGYTWNEELATEMGYQEDELRDIARMFVKPITTWTNPYGRLQGLRDKYSGGSTAHASILSPEQKDLLQELAM</sequence>
<keyword evidence="1" id="KW-0132">Cell division</keyword>
<feature type="region of interest" description="Disordered" evidence="5">
    <location>
        <begin position="1"/>
        <end position="32"/>
    </location>
</feature>
<evidence type="ECO:0000256" key="1">
    <source>
        <dbReference type="ARBA" id="ARBA00022618"/>
    </source>
</evidence>
<organism evidence="8 9">
    <name type="scientific">Steinernema carpocapsae</name>
    <name type="common">Entomopathogenic nematode</name>
    <dbReference type="NCBI Taxonomy" id="34508"/>
    <lineage>
        <taxon>Eukaryota</taxon>
        <taxon>Metazoa</taxon>
        <taxon>Ecdysozoa</taxon>
        <taxon>Nematoda</taxon>
        <taxon>Chromadorea</taxon>
        <taxon>Rhabditida</taxon>
        <taxon>Tylenchina</taxon>
        <taxon>Panagrolaimomorpha</taxon>
        <taxon>Strongyloidoidea</taxon>
        <taxon>Steinernematidae</taxon>
        <taxon>Steinernema</taxon>
    </lineage>
</organism>
<dbReference type="InterPro" id="IPR004367">
    <property type="entry name" value="Cyclin_C-dom"/>
</dbReference>
<dbReference type="GO" id="GO:0051301">
    <property type="term" value="P:cell division"/>
    <property type="evidence" value="ECO:0007669"/>
    <property type="project" value="UniProtKB-KW"/>
</dbReference>
<feature type="domain" description="Cyclin-like" evidence="6">
    <location>
        <begin position="88"/>
        <end position="172"/>
    </location>
</feature>
<name>A0A4V6A6L0_STECR</name>
<dbReference type="Proteomes" id="UP000298663">
    <property type="component" value="Unassembled WGS sequence"/>
</dbReference>
<dbReference type="PANTHER" id="PTHR10177">
    <property type="entry name" value="CYCLINS"/>
    <property type="match status" value="1"/>
</dbReference>
<dbReference type="SUPFAM" id="SSF47954">
    <property type="entry name" value="Cyclin-like"/>
    <property type="match status" value="2"/>
</dbReference>
<dbReference type="InterPro" id="IPR036915">
    <property type="entry name" value="Cyclin-like_sf"/>
</dbReference>
<dbReference type="PIRSF" id="PIRSF001771">
    <property type="entry name" value="Cyclin_A_B_D_E"/>
    <property type="match status" value="1"/>
</dbReference>
<evidence type="ECO:0000256" key="4">
    <source>
        <dbReference type="RuleBase" id="RU000383"/>
    </source>
</evidence>
<dbReference type="GO" id="GO:0016538">
    <property type="term" value="F:cyclin-dependent protein serine/threonine kinase regulator activity"/>
    <property type="evidence" value="ECO:0007669"/>
    <property type="project" value="InterPro"/>
</dbReference>
<proteinExistence type="inferred from homology"/>
<dbReference type="Gene3D" id="1.10.472.10">
    <property type="entry name" value="Cyclin-like"/>
    <property type="match status" value="2"/>
</dbReference>
<gene>
    <name evidence="8" type="ORF">L596_009210</name>
</gene>
<evidence type="ECO:0000256" key="2">
    <source>
        <dbReference type="ARBA" id="ARBA00023127"/>
    </source>
</evidence>
<dbReference type="FunFam" id="1.10.472.10:FF:000001">
    <property type="entry name" value="G2/mitotic-specific cyclin"/>
    <property type="match status" value="1"/>
</dbReference>
<dbReference type="InterPro" id="IPR039361">
    <property type="entry name" value="Cyclin"/>
</dbReference>
<evidence type="ECO:0000259" key="7">
    <source>
        <dbReference type="SMART" id="SM01332"/>
    </source>
</evidence>
<protein>
    <recommendedName>
        <fullName evidence="10">Cyclin N-terminal domain-containing protein</fullName>
    </recommendedName>
</protein>
<dbReference type="Pfam" id="PF02984">
    <property type="entry name" value="Cyclin_C"/>
    <property type="match status" value="1"/>
</dbReference>
<dbReference type="InterPro" id="IPR046965">
    <property type="entry name" value="Cyclin_A/B-like"/>
</dbReference>
<evidence type="ECO:0000256" key="3">
    <source>
        <dbReference type="ARBA" id="ARBA00023306"/>
    </source>
</evidence>
<keyword evidence="2 4" id="KW-0195">Cyclin</keyword>
<evidence type="ECO:0000259" key="6">
    <source>
        <dbReference type="SMART" id="SM00385"/>
    </source>
</evidence>
<feature type="domain" description="Cyclin C-terminal" evidence="7">
    <location>
        <begin position="181"/>
        <end position="303"/>
    </location>
</feature>
<keyword evidence="3" id="KW-0131">Cell cycle</keyword>